<feature type="active site" evidence="7 8">
    <location>
        <position position="221"/>
    </location>
</feature>
<dbReference type="InterPro" id="IPR016163">
    <property type="entry name" value="Ald_DH_C"/>
</dbReference>
<evidence type="ECO:0000256" key="7">
    <source>
        <dbReference type="PIRSR" id="PIRSR036492-1"/>
    </source>
</evidence>
<name>A0A443ZXJ9_9PSED</name>
<evidence type="ECO:0000256" key="4">
    <source>
        <dbReference type="ARBA" id="ARBA00051482"/>
    </source>
</evidence>
<keyword evidence="3" id="KW-0520">NAD</keyword>
<evidence type="ECO:0000256" key="2">
    <source>
        <dbReference type="ARBA" id="ARBA00023002"/>
    </source>
</evidence>
<proteinExistence type="inferred from homology"/>
<sequence>MNNNESRADLDTIADLPRLLRLQKGAVIREGTPNLSLRHDRLARLSSMLHTNRQELADAISQDFGNRAQATSLLYDVLALIASIAQTREHFPNWSQPEINPSPAPGVISRVEYQPKGVIGVISPWNFPVQLALGPIIGILAAGNRAILKPSELTPFTSELLKSLVGSAFDEAEIAVVTGGQAVGAAFTELAFDHLVFTGGTAVGKHVARAAANNLVPLTLELGGKSPAIVSNTVDLEQAVSRIISAKVLNSGQLCVSPDYVLVPYDKQDAFVQIAKTVTSQLFPSLIGNPDYTSIVNNHHFNRINDLIEDARDKDANIVPLSPVGEPSVNPETRQIAPTLVLNVQEGQKILEEEIFGPLLPVVTYSNIDEAINYVNSRPRPLALYYFGTDADEERLVLDKTVSGGVTINDCVSHLSDENLPFGGVGPSGYGHYHGIYGFRTFSHAKAVYRQADVTPVAALLNPPFGVQNQSFLEQAFAAFQAK</sequence>
<dbReference type="Gene3D" id="3.40.309.10">
    <property type="entry name" value="Aldehyde Dehydrogenase, Chain A, domain 2"/>
    <property type="match status" value="1"/>
</dbReference>
<comment type="catalytic activity">
    <reaction evidence="4">
        <text>(E)-coniferaldehyde + NAD(+) + H2O = (E)-ferulate + NADH + 2 H(+)</text>
        <dbReference type="Rhea" id="RHEA:23968"/>
        <dbReference type="ChEBI" id="CHEBI:15377"/>
        <dbReference type="ChEBI" id="CHEBI:15378"/>
        <dbReference type="ChEBI" id="CHEBI:16547"/>
        <dbReference type="ChEBI" id="CHEBI:29749"/>
        <dbReference type="ChEBI" id="CHEBI:57540"/>
        <dbReference type="ChEBI" id="CHEBI:57945"/>
        <dbReference type="EC" id="1.2.1.68"/>
    </reaction>
</comment>
<dbReference type="InterPro" id="IPR012394">
    <property type="entry name" value="Aldehyde_DH_NAD(P)"/>
</dbReference>
<evidence type="ECO:0000313" key="11">
    <source>
        <dbReference type="EMBL" id="RWU25697.1"/>
    </source>
</evidence>
<dbReference type="InterPro" id="IPR016161">
    <property type="entry name" value="Ald_DH/histidinol_DH"/>
</dbReference>
<feature type="domain" description="Aldehyde dehydrogenase" evidence="10">
    <location>
        <begin position="36"/>
        <end position="448"/>
    </location>
</feature>
<evidence type="ECO:0000256" key="1">
    <source>
        <dbReference type="ARBA" id="ARBA00009986"/>
    </source>
</evidence>
<dbReference type="GO" id="GO:0006081">
    <property type="term" value="P:aldehyde metabolic process"/>
    <property type="evidence" value="ECO:0007669"/>
    <property type="project" value="InterPro"/>
</dbReference>
<accession>A0A443ZXJ9</accession>
<dbReference type="InterPro" id="IPR016162">
    <property type="entry name" value="Ald_DH_N"/>
</dbReference>
<reference evidence="11 12" key="1">
    <citation type="submission" date="2018-06" db="EMBL/GenBank/DDBJ databases">
        <title>Bacteria isolated from soil of Wuhan.</title>
        <authorList>
            <person name="Wei X."/>
            <person name="Chunhua H."/>
        </authorList>
    </citation>
    <scope>NUCLEOTIDE SEQUENCE [LARGE SCALE GENOMIC DNA]</scope>
    <source>
        <strain evidence="12">xwS2</strain>
    </source>
</reference>
<dbReference type="GO" id="GO:0004029">
    <property type="term" value="F:aldehyde dehydrogenase (NAD+) activity"/>
    <property type="evidence" value="ECO:0007669"/>
    <property type="project" value="TreeGrafter"/>
</dbReference>
<comment type="catalytic activity">
    <reaction evidence="5">
        <text>(E)-coniferaldehyde + NADP(+) + H2O = (E)-ferulate + NADPH + 2 H(+)</text>
        <dbReference type="Rhea" id="RHEA:23964"/>
        <dbReference type="ChEBI" id="CHEBI:15377"/>
        <dbReference type="ChEBI" id="CHEBI:15378"/>
        <dbReference type="ChEBI" id="CHEBI:16547"/>
        <dbReference type="ChEBI" id="CHEBI:29749"/>
        <dbReference type="ChEBI" id="CHEBI:57783"/>
        <dbReference type="ChEBI" id="CHEBI:58349"/>
        <dbReference type="EC" id="1.2.1.68"/>
    </reaction>
</comment>
<feature type="active site" evidence="7">
    <location>
        <position position="255"/>
    </location>
</feature>
<evidence type="ECO:0000313" key="12">
    <source>
        <dbReference type="Proteomes" id="UP000288983"/>
    </source>
</evidence>
<dbReference type="PROSITE" id="PS00687">
    <property type="entry name" value="ALDEHYDE_DEHYDR_GLU"/>
    <property type="match status" value="1"/>
</dbReference>
<gene>
    <name evidence="11" type="ORF">DM813_04485</name>
</gene>
<dbReference type="InterPro" id="IPR015590">
    <property type="entry name" value="Aldehyde_DH_dom"/>
</dbReference>
<dbReference type="SUPFAM" id="SSF53720">
    <property type="entry name" value="ALDH-like"/>
    <property type="match status" value="1"/>
</dbReference>
<comment type="caution">
    <text evidence="11">The sequence shown here is derived from an EMBL/GenBank/DDBJ whole genome shotgun (WGS) entry which is preliminary data.</text>
</comment>
<dbReference type="EMBL" id="QJRG01000034">
    <property type="protein sequence ID" value="RWU25697.1"/>
    <property type="molecule type" value="Genomic_DNA"/>
</dbReference>
<evidence type="ECO:0000256" key="5">
    <source>
        <dbReference type="ARBA" id="ARBA00051636"/>
    </source>
</evidence>
<dbReference type="PANTHER" id="PTHR43570">
    <property type="entry name" value="ALDEHYDE DEHYDROGENASE"/>
    <property type="match status" value="1"/>
</dbReference>
<evidence type="ECO:0000259" key="10">
    <source>
        <dbReference type="Pfam" id="PF00171"/>
    </source>
</evidence>
<dbReference type="FunFam" id="3.40.309.10:FF:000003">
    <property type="entry name" value="Aldehyde dehydrogenase"/>
    <property type="match status" value="1"/>
</dbReference>
<dbReference type="GO" id="GO:0050269">
    <property type="term" value="F:coniferyl-aldehyde dehydrogenase [NAD(P)+] activity"/>
    <property type="evidence" value="ECO:0007669"/>
    <property type="project" value="UniProtKB-EC"/>
</dbReference>
<evidence type="ECO:0000256" key="3">
    <source>
        <dbReference type="ARBA" id="ARBA00023027"/>
    </source>
</evidence>
<dbReference type="RefSeq" id="WP_128322214.1">
    <property type="nucleotide sequence ID" value="NZ_QJRG01000034.1"/>
</dbReference>
<keyword evidence="2 6" id="KW-0560">Oxidoreductase</keyword>
<dbReference type="GO" id="GO:0005737">
    <property type="term" value="C:cytoplasm"/>
    <property type="evidence" value="ECO:0007669"/>
    <property type="project" value="TreeGrafter"/>
</dbReference>
<dbReference type="CDD" id="cd07133">
    <property type="entry name" value="ALDH_CALDH_CalB"/>
    <property type="match status" value="1"/>
</dbReference>
<dbReference type="AlphaFoldDB" id="A0A443ZXJ9"/>
<dbReference type="Proteomes" id="UP000288983">
    <property type="component" value="Unassembled WGS sequence"/>
</dbReference>
<comment type="similarity">
    <text evidence="1 6 9">Belongs to the aldehyde dehydrogenase family.</text>
</comment>
<dbReference type="InterPro" id="IPR029510">
    <property type="entry name" value="Ald_DH_CS_GLU"/>
</dbReference>
<organism evidence="11 12">
    <name type="scientific">Pseudomonas alkylphenolica</name>
    <dbReference type="NCBI Taxonomy" id="237609"/>
    <lineage>
        <taxon>Bacteria</taxon>
        <taxon>Pseudomonadati</taxon>
        <taxon>Pseudomonadota</taxon>
        <taxon>Gammaproteobacteria</taxon>
        <taxon>Pseudomonadales</taxon>
        <taxon>Pseudomonadaceae</taxon>
        <taxon>Pseudomonas</taxon>
    </lineage>
</organism>
<dbReference type="Pfam" id="PF00171">
    <property type="entry name" value="Aldedh"/>
    <property type="match status" value="1"/>
</dbReference>
<evidence type="ECO:0000256" key="6">
    <source>
        <dbReference type="PIRNR" id="PIRNR036492"/>
    </source>
</evidence>
<evidence type="ECO:0000256" key="9">
    <source>
        <dbReference type="RuleBase" id="RU003345"/>
    </source>
</evidence>
<dbReference type="OrthoDB" id="9812625at2"/>
<evidence type="ECO:0000256" key="8">
    <source>
        <dbReference type="PROSITE-ProRule" id="PRU10007"/>
    </source>
</evidence>
<dbReference type="Gene3D" id="3.40.605.10">
    <property type="entry name" value="Aldehyde Dehydrogenase, Chain A, domain 1"/>
    <property type="match status" value="1"/>
</dbReference>
<protein>
    <recommendedName>
        <fullName evidence="6">Aldehyde dehydrogenase</fullName>
    </recommendedName>
</protein>
<dbReference type="PANTHER" id="PTHR43570:SF20">
    <property type="entry name" value="ALDEHYDE DEHYDROGENASE ALDX-RELATED"/>
    <property type="match status" value="1"/>
</dbReference>
<dbReference type="PIRSF" id="PIRSF036492">
    <property type="entry name" value="ALDH"/>
    <property type="match status" value="1"/>
</dbReference>